<evidence type="ECO:0000313" key="3">
    <source>
        <dbReference type="Proteomes" id="UP000248584"/>
    </source>
</evidence>
<accession>A0ABX5PVE8</accession>
<dbReference type="PROSITE" id="PS50093">
    <property type="entry name" value="PKD"/>
    <property type="match status" value="1"/>
</dbReference>
<dbReference type="InterPro" id="IPR026341">
    <property type="entry name" value="T9SS_type_B"/>
</dbReference>
<dbReference type="InterPro" id="IPR000601">
    <property type="entry name" value="PKD_dom"/>
</dbReference>
<reference evidence="2 3" key="1">
    <citation type="submission" date="2018-06" db="EMBL/GenBank/DDBJ databases">
        <title>Genomic Encyclopedia of Archaeal and Bacterial Type Strains, Phase II (KMG-II): from individual species to whole genera.</title>
        <authorList>
            <person name="Goeker M."/>
        </authorList>
    </citation>
    <scope>NUCLEOTIDE SEQUENCE [LARGE SCALE GENOMIC DNA]</scope>
    <source>
        <strain evidence="2 3">DSM 17205</strain>
    </source>
</reference>
<proteinExistence type="predicted"/>
<dbReference type="Gene3D" id="2.60.40.10">
    <property type="entry name" value="Immunoglobulins"/>
    <property type="match status" value="1"/>
</dbReference>
<dbReference type="Proteomes" id="UP000248584">
    <property type="component" value="Unassembled WGS sequence"/>
</dbReference>
<comment type="caution">
    <text evidence="2">The sequence shown here is derived from an EMBL/GenBank/DDBJ whole genome shotgun (WGS) entry which is preliminary data.</text>
</comment>
<name>A0ABX5PVE8_9FLAO</name>
<dbReference type="NCBIfam" id="TIGR04131">
    <property type="entry name" value="Bac_Flav_CTERM"/>
    <property type="match status" value="1"/>
</dbReference>
<dbReference type="InterPro" id="IPR035986">
    <property type="entry name" value="PKD_dom_sf"/>
</dbReference>
<gene>
    <name evidence="2" type="ORF">LX97_03053</name>
</gene>
<dbReference type="InterPro" id="IPR013783">
    <property type="entry name" value="Ig-like_fold"/>
</dbReference>
<sequence length="1582" mass="169615">MKKLLLLTFLFIPILTFAQLEAAWWFFGDNASVDFNSGAPMAAPAGSLATAEGCSAISDECGILQMYSDGTTVWDRNGNPMPNGTGLSGNSSSAQSAIIIPDLGASDRYFVITISQFAGLNYSIVDMSLRAGLGDVVPGRRDILIQQNTQEKVTATLSDDGTFYWILTFEDGGVYSAYPAAGGIILSSRGVDSTLPPTSTLTDDRGYIRLSPDGSKVANTSVTPAGTAYLAEFNNATGIVSNPIALTTSNNAIANFYGAEFSPNSELIYLNANSSPNGNGCNNAVNREILQYNINSGGGWNSTPFVFAANGAQNSERGALQLGIDGKIYHARACQPWLGVVRSPDAVGAAAGYTDDGLALNNNSREGLPPFITSFFEPSFSSFEAMSGGGGGTSRNQVNFCDQTPIQFEASTSDFCVTTTVSWNFGDGSPLVTTVNPIHTFPGPGVYTVTLTARNGGFRFIASSDITIYANPIANPVADVFLCDSDGDGIESRDLDLVETPQVLDMQTNPDFVVSYHLTQNAADNNVNPITLPYDFPIGTTPVYVRITNDENATSRLCFDSITFDVVVASGAGATRPTDLVNCDDDNNGFSVFDITSTEPEVLGGLPASAFTISYHTSAIDASTGASPIMNPATYTNATINTERIYIRLADNSPSGCTSTTEVDLFVWDTPTANTVMDIAVCDDLNDNSEDILLTDFDTEVLNGQTNPDYVITYHLTQAEADTGANDQVSPFNLTGTTTFFARIDNSNNEPCFDTTSFTVELNPVPVANPVATYRLCDDISNNNSEVFDLVSRNPEVLLGQVPADFNIEYFTTQAEADQGSVGGATPVSNMYSSGGQTMYVRIENNANRSCHSTTFFDIIVDDLPVEAPVVDLMLCDDDTNDGSEDINLSTRFDALIYNGQSMATFDVTYHATRADADAGTPVLTSPYTVVSGSNSIFARLTNPANTSCYAVTPINVILNEQAVANTVAEYRICDDSSNDSLEDFDLSTRNTDVLLGQNPANFTIEYFTSQADADLGSVGGATPLPTIYNSGSTTLFVRIETNSNSSCYDTEMFDIFVDALPRAGTPTDIIVCDDPSNDGTENVDLSQFDMTILDGQTNPSFNVTYHATQTDADNNASPLASPYTVTSATPNIFARIDNADNDTCYTTTTFRFVISPTPTANAVQDMITCDDPSNDGSEVFDLTMANAQVLAGQTPSDFTITYHTTSNGAMTGMGTDQITNDTAYASSTTTPETIFVRIEAVANPVCADTTSFTLTVSEQPTAGTAIDLVGCDDISNDGFEEFDFTSQDASIYNGQSTADFNVTYHTSQTDADNDTGALSFPYTNVSRAQTIYARIENASNQDCYDVSTFRIEVFARPTIANQGPYTICAGVPETIDAGPGYSSYLWSTGEMTQTIDVSSGDDYTVTVTNSDGCDSTATITVVESDVAVIERIDVGQFEVNTNTLTAIVTGSGDYEFSLDNFVYQDSQRFTNLYPGFYTIYVRDKNGCGTVSMDAVIIGGPPYFTPNQDGYHDTWQVIAVSEIPDASIYIFDRYGKLLKQISATGPGWDGTYNGNPMPSSDYWYLVELTDGRSFKGHFALKR</sequence>
<dbReference type="RefSeq" id="WP_111474775.1">
    <property type="nucleotide sequence ID" value="NZ_QKZR01000006.1"/>
</dbReference>
<organism evidence="2 3">
    <name type="scientific">Nonlabens dokdonensis</name>
    <dbReference type="NCBI Taxonomy" id="328515"/>
    <lineage>
        <taxon>Bacteria</taxon>
        <taxon>Pseudomonadati</taxon>
        <taxon>Bacteroidota</taxon>
        <taxon>Flavobacteriia</taxon>
        <taxon>Flavobacteriales</taxon>
        <taxon>Flavobacteriaceae</taxon>
        <taxon>Nonlabens</taxon>
    </lineage>
</organism>
<dbReference type="SUPFAM" id="SSF49299">
    <property type="entry name" value="PKD domain"/>
    <property type="match status" value="1"/>
</dbReference>
<protein>
    <submittedName>
        <fullName evidence="2">Gliding motility-associated-like protein</fullName>
    </submittedName>
</protein>
<keyword evidence="3" id="KW-1185">Reference proteome</keyword>
<feature type="domain" description="PKD" evidence="1">
    <location>
        <begin position="423"/>
        <end position="468"/>
    </location>
</feature>
<evidence type="ECO:0000313" key="2">
    <source>
        <dbReference type="EMBL" id="PZX37957.1"/>
    </source>
</evidence>
<dbReference type="InterPro" id="IPR022409">
    <property type="entry name" value="PKD/Chitinase_dom"/>
</dbReference>
<dbReference type="EMBL" id="QKZR01000006">
    <property type="protein sequence ID" value="PZX37957.1"/>
    <property type="molecule type" value="Genomic_DNA"/>
</dbReference>
<dbReference type="SMART" id="SM00089">
    <property type="entry name" value="PKD"/>
    <property type="match status" value="2"/>
</dbReference>
<evidence type="ECO:0000259" key="1">
    <source>
        <dbReference type="PROSITE" id="PS50093"/>
    </source>
</evidence>
<dbReference type="CDD" id="cd00146">
    <property type="entry name" value="PKD"/>
    <property type="match status" value="1"/>
</dbReference>
<dbReference type="Pfam" id="PF13585">
    <property type="entry name" value="CHU_C"/>
    <property type="match status" value="1"/>
</dbReference>
<dbReference type="Pfam" id="PF18911">
    <property type="entry name" value="PKD_4"/>
    <property type="match status" value="1"/>
</dbReference>